<dbReference type="Pfam" id="PF15613">
    <property type="entry name" value="WSD"/>
    <property type="match status" value="1"/>
</dbReference>
<dbReference type="Pfam" id="PF10537">
    <property type="entry name" value="WAC_Acf1_DNA_bd"/>
    <property type="match status" value="1"/>
</dbReference>
<feature type="domain" description="DDT" evidence="6">
    <location>
        <begin position="392"/>
        <end position="455"/>
    </location>
</feature>
<dbReference type="PROSITE" id="PS51136">
    <property type="entry name" value="WAC"/>
    <property type="match status" value="1"/>
</dbReference>
<feature type="compositionally biased region" description="Low complexity" evidence="5">
    <location>
        <begin position="200"/>
        <end position="211"/>
    </location>
</feature>
<dbReference type="GO" id="GO:0000785">
    <property type="term" value="C:chromatin"/>
    <property type="evidence" value="ECO:0007669"/>
    <property type="project" value="UniProtKB-ARBA"/>
</dbReference>
<evidence type="ECO:0000259" key="7">
    <source>
        <dbReference type="PROSITE" id="PS51136"/>
    </source>
</evidence>
<dbReference type="InterPro" id="IPR013136">
    <property type="entry name" value="WSTF_Acf1_Cbp146"/>
</dbReference>
<gene>
    <name evidence="8" type="ORF">SISNIDRAFT_486050</name>
</gene>
<dbReference type="InterPro" id="IPR028941">
    <property type="entry name" value="WHIM2_dom"/>
</dbReference>
<keyword evidence="3 4" id="KW-0539">Nucleus</keyword>
<evidence type="ECO:0000256" key="1">
    <source>
        <dbReference type="ARBA" id="ARBA00004123"/>
    </source>
</evidence>
<keyword evidence="2" id="KW-0175">Coiled coil</keyword>
<feature type="compositionally biased region" description="Acidic residues" evidence="5">
    <location>
        <begin position="662"/>
        <end position="699"/>
    </location>
</feature>
<evidence type="ECO:0000256" key="4">
    <source>
        <dbReference type="PROSITE-ProRule" id="PRU00475"/>
    </source>
</evidence>
<dbReference type="InterPro" id="IPR028942">
    <property type="entry name" value="WHIM1_dom"/>
</dbReference>
<proteinExistence type="predicted"/>
<dbReference type="PROSITE" id="PS50827">
    <property type="entry name" value="DDT"/>
    <property type="match status" value="1"/>
</dbReference>
<evidence type="ECO:0000256" key="2">
    <source>
        <dbReference type="ARBA" id="ARBA00023054"/>
    </source>
</evidence>
<evidence type="ECO:0000313" key="9">
    <source>
        <dbReference type="Proteomes" id="UP000076722"/>
    </source>
</evidence>
<dbReference type="PANTHER" id="PTHR32075:SF6">
    <property type="entry name" value="ISWI CHROMATIN-REMODELING COMPLEX SUBUNIT YPL216W-RELATED"/>
    <property type="match status" value="1"/>
</dbReference>
<dbReference type="Proteomes" id="UP000076722">
    <property type="component" value="Unassembled WGS sequence"/>
</dbReference>
<evidence type="ECO:0000256" key="3">
    <source>
        <dbReference type="ARBA" id="ARBA00023242"/>
    </source>
</evidence>
<sequence length="952" mass="107765">MPTCRRKRVLITQPSDELLNASKNDPTREVFYLAQTGEIFPDYESYTARMSFYRTKQFQCEVTGKGGLDYFHALESELQEARTLHERFPESLKAAVLQSVQWQIMGRLDHLVEAVYDRFKDRYFEGEKVFVDIQGDKFWARVAHVYPPKSPSTSSSSPHPVHRIGGDLSLTLEQSIQRDDPKDYFYKIQIVEDGANWHPNGTHTNGTTTNGHHADDPSQSASVKWGGSLMDVTCTVMSRDRLAFSKSILRRFFRETVDRDPAVASPWTVKPHIAEKYGLETVMPDDVRKGVEIVRKGEIEKRKKIWDEKEGPPSKKQKKNADIKAKKEEEERAREIAEQEQKEREAQAALLAKKKKKPLKYPTEDLDVVPSERERRQGLKVRPLPKKDLPFGISFEPFLMTWGYLQTFGVPLHLSPFSLDDYERAILHSQVDNPCFLIAEIHTCLIYNLRQVQGHRHSAIVSLSEMKQEMEARGIPDMDDVSIDALTDALIDKGNSWERNPLRASETRDGWHDSMIGCLKDHATVRKFPRLRAVLTHLLFPPADAQIDVGSDSSSHDLYTPATLYPSMPVDDKIALLAFLCDVSISSKSVHAYMDNCEEQLTQLRKDKIELNRERKRLQELMVELAGKDEDTKDSPKEAPKEPPKETGKGKKADKKAKAEPEPEPAESGEDEIGDALDDVDSLSDEEAVPTLDSDELGSDDGAGGDSRRSSLSVRPKSQAKQRGSAQQRKLERQKAAKDKAALAEYRRADEELNKLDRKLEVIELDFRKLLGSIRAKPIGKDRFYSRVWWFDGFGGTSLVAPGGGTLYGAGRLFIQGPSQLDWEAMDRRDSEDGDVMVRMREELGEEGVMDIGEWGMYTEVEEVEEFIKWLNHKGRREASLKNALTPWLDHIFNGMRKRLVDVAAANLAALPAPEGRRSSRKSAAALEAELRQSYMGWTNKRAPNSGSASVQ</sequence>
<dbReference type="GO" id="GO:0031509">
    <property type="term" value="P:subtelomeric heterochromatin formation"/>
    <property type="evidence" value="ECO:0007669"/>
    <property type="project" value="TreeGrafter"/>
</dbReference>
<dbReference type="EMBL" id="KV419408">
    <property type="protein sequence ID" value="KZS93122.1"/>
    <property type="molecule type" value="Genomic_DNA"/>
</dbReference>
<feature type="region of interest" description="Disordered" evidence="5">
    <location>
        <begin position="304"/>
        <end position="343"/>
    </location>
</feature>
<dbReference type="STRING" id="1314777.A0A164UD22"/>
<organism evidence="8 9">
    <name type="scientific">Sistotremastrum niveocremeum HHB9708</name>
    <dbReference type="NCBI Taxonomy" id="1314777"/>
    <lineage>
        <taxon>Eukaryota</taxon>
        <taxon>Fungi</taxon>
        <taxon>Dikarya</taxon>
        <taxon>Basidiomycota</taxon>
        <taxon>Agaricomycotina</taxon>
        <taxon>Agaricomycetes</taxon>
        <taxon>Sistotremastrales</taxon>
        <taxon>Sistotremastraceae</taxon>
        <taxon>Sertulicium</taxon>
        <taxon>Sertulicium niveocremeum</taxon>
    </lineage>
</organism>
<dbReference type="InterPro" id="IPR018501">
    <property type="entry name" value="DDT_dom"/>
</dbReference>
<evidence type="ECO:0000313" key="8">
    <source>
        <dbReference type="EMBL" id="KZS93122.1"/>
    </source>
</evidence>
<name>A0A164UD22_9AGAM</name>
<reference evidence="8 9" key="1">
    <citation type="journal article" date="2016" name="Mol. Biol. Evol.">
        <title>Comparative Genomics of Early-Diverging Mushroom-Forming Fungi Provides Insights into the Origins of Lignocellulose Decay Capabilities.</title>
        <authorList>
            <person name="Nagy L.G."/>
            <person name="Riley R."/>
            <person name="Tritt A."/>
            <person name="Adam C."/>
            <person name="Daum C."/>
            <person name="Floudas D."/>
            <person name="Sun H."/>
            <person name="Yadav J.S."/>
            <person name="Pangilinan J."/>
            <person name="Larsson K.H."/>
            <person name="Matsuura K."/>
            <person name="Barry K."/>
            <person name="Labutti K."/>
            <person name="Kuo R."/>
            <person name="Ohm R.A."/>
            <person name="Bhattacharya S.S."/>
            <person name="Shirouzu T."/>
            <person name="Yoshinaga Y."/>
            <person name="Martin F.M."/>
            <person name="Grigoriev I.V."/>
            <person name="Hibbett D.S."/>
        </authorList>
    </citation>
    <scope>NUCLEOTIDE SEQUENCE [LARGE SCALE GENOMIC DNA]</scope>
    <source>
        <strain evidence="8 9">HHB9708</strain>
    </source>
</reference>
<keyword evidence="9" id="KW-1185">Reference proteome</keyword>
<dbReference type="Pfam" id="PF15612">
    <property type="entry name" value="WHIM1"/>
    <property type="match status" value="1"/>
</dbReference>
<dbReference type="PANTHER" id="PTHR32075">
    <property type="entry name" value="ISWI CHROMATIN-REMODELING COMPLEX SUBUNIT YPL216W-RELATED"/>
    <property type="match status" value="1"/>
</dbReference>
<feature type="compositionally biased region" description="Basic and acidic residues" evidence="5">
    <location>
        <begin position="729"/>
        <end position="740"/>
    </location>
</feature>
<accession>A0A164UD22</accession>
<protein>
    <recommendedName>
        <fullName evidence="10">Chromatin remodeling complex protein</fullName>
    </recommendedName>
</protein>
<evidence type="ECO:0000256" key="5">
    <source>
        <dbReference type="SAM" id="MobiDB-lite"/>
    </source>
</evidence>
<comment type="subcellular location">
    <subcellularLocation>
        <location evidence="1 4">Nucleus</location>
    </subcellularLocation>
</comment>
<dbReference type="GO" id="GO:0000781">
    <property type="term" value="C:chromosome, telomeric region"/>
    <property type="evidence" value="ECO:0007669"/>
    <property type="project" value="GOC"/>
</dbReference>
<feature type="region of interest" description="Disordered" evidence="5">
    <location>
        <begin position="624"/>
        <end position="740"/>
    </location>
</feature>
<dbReference type="Pfam" id="PF02791">
    <property type="entry name" value="DDT"/>
    <property type="match status" value="1"/>
</dbReference>
<feature type="compositionally biased region" description="Polar residues" evidence="5">
    <location>
        <begin position="719"/>
        <end position="728"/>
    </location>
</feature>
<dbReference type="AlphaFoldDB" id="A0A164UD22"/>
<evidence type="ECO:0008006" key="10">
    <source>
        <dbReference type="Google" id="ProtNLM"/>
    </source>
</evidence>
<dbReference type="GO" id="GO:0005634">
    <property type="term" value="C:nucleus"/>
    <property type="evidence" value="ECO:0007669"/>
    <property type="project" value="UniProtKB-SubCell"/>
</dbReference>
<feature type="compositionally biased region" description="Basic and acidic residues" evidence="5">
    <location>
        <begin position="626"/>
        <end position="661"/>
    </location>
</feature>
<dbReference type="OrthoDB" id="332390at2759"/>
<feature type="domain" description="WAC" evidence="7">
    <location>
        <begin position="28"/>
        <end position="137"/>
    </location>
</feature>
<evidence type="ECO:0000259" key="6">
    <source>
        <dbReference type="PROSITE" id="PS50827"/>
    </source>
</evidence>
<feature type="region of interest" description="Disordered" evidence="5">
    <location>
        <begin position="197"/>
        <end position="221"/>
    </location>
</feature>